<evidence type="ECO:0000259" key="4">
    <source>
        <dbReference type="Pfam" id="PF26558"/>
    </source>
</evidence>
<keyword evidence="6" id="KW-1185">Reference proteome</keyword>
<gene>
    <name evidence="5" type="ORF">D0Y65_035897</name>
</gene>
<dbReference type="GO" id="GO:0102042">
    <property type="term" value="F:dehydroquinate synthase activity"/>
    <property type="evidence" value="ECO:0007669"/>
    <property type="project" value="UniProtKB-EC"/>
</dbReference>
<dbReference type="GO" id="GO:0003856">
    <property type="term" value="F:3-dehydroquinate synthase activity"/>
    <property type="evidence" value="ECO:0007669"/>
    <property type="project" value="InterPro"/>
</dbReference>
<reference evidence="5 6" key="1">
    <citation type="submission" date="2018-09" db="EMBL/GenBank/DDBJ databases">
        <title>A high-quality reference genome of wild soybean provides a powerful tool to mine soybean genomes.</title>
        <authorList>
            <person name="Xie M."/>
            <person name="Chung C.Y.L."/>
            <person name="Li M.-W."/>
            <person name="Wong F.-L."/>
            <person name="Chan T.-F."/>
            <person name="Lam H.-M."/>
        </authorList>
    </citation>
    <scope>NUCLEOTIDE SEQUENCE [LARGE SCALE GENOMIC DNA]</scope>
    <source>
        <strain evidence="6">cv. W05</strain>
        <tissue evidence="5">Hypocotyl of etiolated seedlings</tissue>
    </source>
</reference>
<dbReference type="InterPro" id="IPR002812">
    <property type="entry name" value="DHQS"/>
</dbReference>
<feature type="domain" description="3-dehydroquinate synthase N-terminal" evidence="3">
    <location>
        <begin position="23"/>
        <end position="140"/>
    </location>
</feature>
<evidence type="ECO:0000313" key="5">
    <source>
        <dbReference type="EMBL" id="RZB71159.1"/>
    </source>
</evidence>
<dbReference type="InterPro" id="IPR030960">
    <property type="entry name" value="DHQS/DOIS_N"/>
</dbReference>
<evidence type="ECO:0000256" key="2">
    <source>
        <dbReference type="ARBA" id="ARBA00023141"/>
    </source>
</evidence>
<keyword evidence="1" id="KW-0028">Amino-acid biosynthesis</keyword>
<sequence>MCERSHPLGHYPITSFSLGQCDVTQTDVERGWNTFVFPSHHRQLAHDWSSIAVICPLFVNEGEILDGQNKRVATIFDISTPEELEGLRPEDQKAENIVVNLLDWQVIPAENIIAAFQRSQKIVFAISNNTSEAQVFLEMVMKVEDVEPVLELKEYFERRMEESNLLSLTKATVTHIQVAGMGDRVCVDLCSLMRPGEGLLVGSFARGLFLVHSECLESNYITSRPFRVNANYLSYLHNSQQWGDSVRQAVETCLGKVGCDVFNSHHMTWINGPVHAYVAVPGGRTRYLSELKSGKEVIVVDHQGQQRIAIVGRVKIESRPLILVEAEIELDNQIISILLQNAETVALVCPPQGNTLLKTAIPVTSLKVGDEILLRVQGGARHTGIEIQEFIVEK</sequence>
<dbReference type="GO" id="GO:0009073">
    <property type="term" value="P:aromatic amino acid family biosynthetic process"/>
    <property type="evidence" value="ECO:0007669"/>
    <property type="project" value="UniProtKB-KW"/>
</dbReference>
<evidence type="ECO:0000256" key="1">
    <source>
        <dbReference type="ARBA" id="ARBA00022605"/>
    </source>
</evidence>
<comment type="caution">
    <text evidence="5">The sequence shown here is derived from an EMBL/GenBank/DDBJ whole genome shotgun (WGS) entry which is preliminary data.</text>
</comment>
<dbReference type="GO" id="GO:0008652">
    <property type="term" value="P:amino acid biosynthetic process"/>
    <property type="evidence" value="ECO:0007669"/>
    <property type="project" value="UniProtKB-KW"/>
</dbReference>
<keyword evidence="5" id="KW-0560">Oxidoreductase</keyword>
<evidence type="ECO:0000259" key="3">
    <source>
        <dbReference type="Pfam" id="PF01959"/>
    </source>
</evidence>
<evidence type="ECO:0000313" key="6">
    <source>
        <dbReference type="Proteomes" id="UP000289340"/>
    </source>
</evidence>
<dbReference type="EMBL" id="QZWG01000013">
    <property type="protein sequence ID" value="RZB71159.1"/>
    <property type="molecule type" value="Genomic_DNA"/>
</dbReference>
<dbReference type="PANTHER" id="PTHR33563:SF1">
    <property type="entry name" value="3-DEHYDROQUINATE SYNTHASE"/>
    <property type="match status" value="1"/>
</dbReference>
<feature type="domain" description="3-dehydroquinate synthase C-terminal" evidence="4">
    <location>
        <begin position="171"/>
        <end position="232"/>
    </location>
</feature>
<dbReference type="Proteomes" id="UP000289340">
    <property type="component" value="Chromosome 13"/>
</dbReference>
<dbReference type="InterPro" id="IPR056179">
    <property type="entry name" value="DHQS_C"/>
</dbReference>
<proteinExistence type="predicted"/>
<dbReference type="PIRSF" id="PIRSF006655">
    <property type="entry name" value="DHQ_synth"/>
    <property type="match status" value="1"/>
</dbReference>
<dbReference type="PANTHER" id="PTHR33563">
    <property type="match status" value="1"/>
</dbReference>
<keyword evidence="2" id="KW-0057">Aromatic amino acid biosynthesis</keyword>
<accession>A0A445HC20</accession>
<dbReference type="Pfam" id="PF01959">
    <property type="entry name" value="DHQS"/>
    <property type="match status" value="1"/>
</dbReference>
<dbReference type="Pfam" id="PF26558">
    <property type="entry name" value="DHQS_2nd"/>
    <property type="match status" value="2"/>
</dbReference>
<dbReference type="EC" id="1.4.1.24" evidence="5"/>
<protein>
    <submittedName>
        <fullName evidence="5">3-dehydroquinate synthase</fullName>
        <ecNumber evidence="5">1.4.1.24</ecNumber>
    </submittedName>
</protein>
<name>A0A445HC20_GLYSO</name>
<dbReference type="AlphaFoldDB" id="A0A445HC20"/>
<feature type="domain" description="3-dehydroquinate synthase C-terminal" evidence="4">
    <location>
        <begin position="272"/>
        <end position="394"/>
    </location>
</feature>
<organism evidence="5 6">
    <name type="scientific">Glycine soja</name>
    <name type="common">Wild soybean</name>
    <dbReference type="NCBI Taxonomy" id="3848"/>
    <lineage>
        <taxon>Eukaryota</taxon>
        <taxon>Viridiplantae</taxon>
        <taxon>Streptophyta</taxon>
        <taxon>Embryophyta</taxon>
        <taxon>Tracheophyta</taxon>
        <taxon>Spermatophyta</taxon>
        <taxon>Magnoliopsida</taxon>
        <taxon>eudicotyledons</taxon>
        <taxon>Gunneridae</taxon>
        <taxon>Pentapetalae</taxon>
        <taxon>rosids</taxon>
        <taxon>fabids</taxon>
        <taxon>Fabales</taxon>
        <taxon>Fabaceae</taxon>
        <taxon>Papilionoideae</taxon>
        <taxon>50 kb inversion clade</taxon>
        <taxon>NPAAA clade</taxon>
        <taxon>indigoferoid/millettioid clade</taxon>
        <taxon>Phaseoleae</taxon>
        <taxon>Glycine</taxon>
        <taxon>Glycine subgen. Soja</taxon>
    </lineage>
</organism>